<protein>
    <submittedName>
        <fullName evidence="1">Retrovirus-related Pol polyprotein from transposon TNT 1-94</fullName>
    </submittedName>
</protein>
<evidence type="ECO:0000313" key="2">
    <source>
        <dbReference type="Proteomes" id="UP000321947"/>
    </source>
</evidence>
<comment type="caution">
    <text evidence="1">The sequence shown here is derived from an EMBL/GenBank/DDBJ whole genome shotgun (WGS) entry which is preliminary data.</text>
</comment>
<gene>
    <name evidence="1" type="ORF">E5676_scaffold124G00950</name>
</gene>
<dbReference type="PANTHER" id="PTHR11439">
    <property type="entry name" value="GAG-POL-RELATED RETROTRANSPOSON"/>
    <property type="match status" value="1"/>
</dbReference>
<evidence type="ECO:0000313" key="1">
    <source>
        <dbReference type="EMBL" id="TYK26793.1"/>
    </source>
</evidence>
<reference evidence="1 2" key="1">
    <citation type="submission" date="2019-08" db="EMBL/GenBank/DDBJ databases">
        <title>Draft genome sequences of two oriental melons (Cucumis melo L. var makuwa).</title>
        <authorList>
            <person name="Kwon S.-Y."/>
        </authorList>
    </citation>
    <scope>NUCLEOTIDE SEQUENCE [LARGE SCALE GENOMIC DNA]</scope>
    <source>
        <strain evidence="2">cv. Chang Bougi</strain>
        <tissue evidence="1">Leaf</tissue>
    </source>
</reference>
<dbReference type="AlphaFoldDB" id="A0A5D3DT57"/>
<dbReference type="CDD" id="cd09272">
    <property type="entry name" value="RNase_HI_RT_Ty1"/>
    <property type="match status" value="1"/>
</dbReference>
<name>A0A5D3DT57_CUCMM</name>
<dbReference type="PANTHER" id="PTHR11439:SF496">
    <property type="entry name" value="RNA-DIRECTED DNA POLYMERASE"/>
    <property type="match status" value="1"/>
</dbReference>
<proteinExistence type="predicted"/>
<dbReference type="Proteomes" id="UP000321947">
    <property type="component" value="Unassembled WGS sequence"/>
</dbReference>
<accession>A0A5D3DT57</accession>
<dbReference type="EMBL" id="SSTD01003357">
    <property type="protein sequence ID" value="TYK26793.1"/>
    <property type="molecule type" value="Genomic_DNA"/>
</dbReference>
<sequence>MAHGISLCKNQCPKTQDEWERMQKIFYASAMGSIMYVMLCTRPDVSCTLSLTSRYQLDSGEAHRTIMKNVLKYLRRTKHAFLVYEGLENELVKSSKQATVADSTTEVEYIVASDATKEVVWINKFIGDLRVVLNIANSVTLYCDNNRAIPQAKEP</sequence>
<organism evidence="1 2">
    <name type="scientific">Cucumis melo var. makuwa</name>
    <name type="common">Oriental melon</name>
    <dbReference type="NCBI Taxonomy" id="1194695"/>
    <lineage>
        <taxon>Eukaryota</taxon>
        <taxon>Viridiplantae</taxon>
        <taxon>Streptophyta</taxon>
        <taxon>Embryophyta</taxon>
        <taxon>Tracheophyta</taxon>
        <taxon>Spermatophyta</taxon>
        <taxon>Magnoliopsida</taxon>
        <taxon>eudicotyledons</taxon>
        <taxon>Gunneridae</taxon>
        <taxon>Pentapetalae</taxon>
        <taxon>rosids</taxon>
        <taxon>fabids</taxon>
        <taxon>Cucurbitales</taxon>
        <taxon>Cucurbitaceae</taxon>
        <taxon>Benincaseae</taxon>
        <taxon>Cucumis</taxon>
    </lineage>
</organism>